<feature type="domain" description="BHLH" evidence="7">
    <location>
        <begin position="424"/>
        <end position="476"/>
    </location>
</feature>
<reference evidence="8 9" key="1">
    <citation type="submission" date="2020-10" db="EMBL/GenBank/DDBJ databases">
        <authorList>
            <person name="Klimov P.B."/>
            <person name="Dyachkov S.M."/>
            <person name="Chetverikov P.E."/>
        </authorList>
    </citation>
    <scope>NUCLEOTIDE SEQUENCE [LARGE SCALE GENOMIC DNA]</scope>
    <source>
        <strain evidence="8">BMOC 18-1129-001#AD2665</strain>
        <tissue evidence="8">Entire mites</tissue>
    </source>
</reference>
<dbReference type="SUPFAM" id="SSF47459">
    <property type="entry name" value="HLH, helix-loop-helix DNA-binding domain"/>
    <property type="match status" value="1"/>
</dbReference>
<feature type="compositionally biased region" description="Polar residues" evidence="6">
    <location>
        <begin position="589"/>
        <end position="617"/>
    </location>
</feature>
<dbReference type="PANTHER" id="PTHR19290">
    <property type="entry name" value="BASIC HELIX-LOOP-HELIX PROTEIN NEUROGENIN-RELATED"/>
    <property type="match status" value="1"/>
</dbReference>
<feature type="compositionally biased region" description="Low complexity" evidence="6">
    <location>
        <begin position="531"/>
        <end position="541"/>
    </location>
</feature>
<evidence type="ECO:0000256" key="4">
    <source>
        <dbReference type="ARBA" id="ARBA00022902"/>
    </source>
</evidence>
<dbReference type="Proteomes" id="UP000825002">
    <property type="component" value="Unassembled WGS sequence"/>
</dbReference>
<feature type="region of interest" description="Disordered" evidence="6">
    <location>
        <begin position="286"/>
        <end position="326"/>
    </location>
</feature>
<dbReference type="InterPro" id="IPR011598">
    <property type="entry name" value="bHLH_dom"/>
</dbReference>
<dbReference type="CDD" id="cd11418">
    <property type="entry name" value="bHLH_TS_ASCL"/>
    <property type="match status" value="1"/>
</dbReference>
<evidence type="ECO:0000256" key="3">
    <source>
        <dbReference type="ARBA" id="ARBA00022782"/>
    </source>
</evidence>
<feature type="region of interest" description="Disordered" evidence="6">
    <location>
        <begin position="850"/>
        <end position="880"/>
    </location>
</feature>
<dbReference type="InterPro" id="IPR050359">
    <property type="entry name" value="bHLH_transcription_factors"/>
</dbReference>
<feature type="region of interest" description="Disordered" evidence="6">
    <location>
        <begin position="531"/>
        <end position="650"/>
    </location>
</feature>
<feature type="non-terminal residue" evidence="8">
    <location>
        <position position="1"/>
    </location>
</feature>
<evidence type="ECO:0000256" key="6">
    <source>
        <dbReference type="SAM" id="MobiDB-lite"/>
    </source>
</evidence>
<keyword evidence="4" id="KW-0524">Neurogenesis</keyword>
<sequence length="895" mass="99146">KAHHGDAALTHSKIRQIFKKLSKLTTFELEQSLPAQSRYKLEYELNSETIIHDAIIYEPQFRRLALHGNYMTAPPFTIQLGMLSNIESSELNLPHQRLQREEEEVLVSTLVGLSRLTHICYHYNGDSDSDSDGSEDSTSIGAMRRYWEDVNERANMRQRANGETTSDIASQRMQRQSHQRSNHTIISNNSNDATRDSGTIVSSSLLLSIERQIDGDGGACNIAPTNRDISKIDDQFLYQQQSPRPLYRAAGAAYENDTASATVSRLIYEPLDDQNVGLLRMLVPSRQNHHHHQSSKFITGTSKQSERRGGEREEEENKAPMSVQSMSLSLSLDSHFADVTTTCCEHQSNIRRSGNNNNDIPSGRSSVLSIASSATSSVITGTTTAITTSITTAPTAAEHANSNKQQANKKSSYKHIPHSQKPAHLVAKRNARERRRVQAVNQAFVRLRKSVPIENRNKRVSKVKTLLRAIEYIRSLERVLEGNNDNPSADDHLAYTISLATSDNNNSSGVGGGGATLPLAPSVGVLVNGAARTTTTSTTATRAKRNARANNNNSKKVPPSYLSSSQTPLSLEQSVLQQPSNNKRRIVNKRSQLPASNDQSFKPQQQQVHSLSTTTNEHSNRNNAHLLAKNANNGDDNQQQQQHQQQVQYAADHAGGSVSCYRTTTYDHAFVDNVMVGNVSDQCCQYGADYYNANDASSSNSTIVPLPVVGSLTVVAGRHHNQQQQQQQESHSQQVQQVRSHHIGPDQRASNAGVYNYNSNNNNQGHTKATIHQALQFNDYIDCSAKLDNDFRETSTHISGHPDTSANLQRQQQQTQQQQQQYSTTISPNESVIRSTVLLDAGATNNTVWDNTLSPNGLTVPPTRINHNSSSSSNSHHDSNHLTYAYLWPPRHRCE</sequence>
<feature type="compositionally biased region" description="Polar residues" evidence="6">
    <location>
        <begin position="400"/>
        <end position="410"/>
    </location>
</feature>
<evidence type="ECO:0000313" key="8">
    <source>
        <dbReference type="EMBL" id="KAG9509204.1"/>
    </source>
</evidence>
<keyword evidence="9" id="KW-1185">Reference proteome</keyword>
<protein>
    <submittedName>
        <fullName evidence="8">Achaete-scute-like 4</fullName>
    </submittedName>
</protein>
<feature type="compositionally biased region" description="Low complexity" evidence="6">
    <location>
        <begin position="749"/>
        <end position="763"/>
    </location>
</feature>
<dbReference type="EMBL" id="JAIFTH010000606">
    <property type="protein sequence ID" value="KAG9509204.1"/>
    <property type="molecule type" value="Genomic_DNA"/>
</dbReference>
<comment type="caution">
    <text evidence="8">The sequence shown here is derived from an EMBL/GenBank/DDBJ whole genome shotgun (WGS) entry which is preliminary data.</text>
</comment>
<dbReference type="PANTHER" id="PTHR19290:SF162">
    <property type="entry name" value="TRANSCRIPTION FACTOR ATOH7"/>
    <property type="match status" value="1"/>
</dbReference>
<dbReference type="PROSITE" id="PS50888">
    <property type="entry name" value="BHLH"/>
    <property type="match status" value="1"/>
</dbReference>
<evidence type="ECO:0000256" key="1">
    <source>
        <dbReference type="ARBA" id="ARBA00004123"/>
    </source>
</evidence>
<feature type="region of interest" description="Disordered" evidence="6">
    <location>
        <begin position="396"/>
        <end position="423"/>
    </location>
</feature>
<dbReference type="Gene3D" id="4.10.280.10">
    <property type="entry name" value="Helix-loop-helix DNA-binding domain"/>
    <property type="match status" value="1"/>
</dbReference>
<feature type="compositionally biased region" description="Polar residues" evidence="6">
    <location>
        <begin position="182"/>
        <end position="197"/>
    </location>
</feature>
<evidence type="ECO:0000256" key="5">
    <source>
        <dbReference type="ARBA" id="ARBA00023242"/>
    </source>
</evidence>
<evidence type="ECO:0000256" key="2">
    <source>
        <dbReference type="ARBA" id="ARBA00022473"/>
    </source>
</evidence>
<keyword evidence="5" id="KW-0539">Nucleus</keyword>
<feature type="region of interest" description="Disordered" evidence="6">
    <location>
        <begin position="719"/>
        <end position="765"/>
    </location>
</feature>
<gene>
    <name evidence="8" type="primary">ASCL4</name>
    <name evidence="8" type="ORF">GZH46_02286</name>
</gene>
<dbReference type="InterPro" id="IPR036638">
    <property type="entry name" value="HLH_DNA-bd_sf"/>
</dbReference>
<feature type="compositionally biased region" description="Polar residues" evidence="6">
    <location>
        <begin position="561"/>
        <end position="581"/>
    </location>
</feature>
<accession>A0ABQ7S6Z9</accession>
<comment type="subcellular location">
    <subcellularLocation>
        <location evidence="1">Nucleus</location>
    </subcellularLocation>
</comment>
<keyword evidence="3" id="KW-0221">Differentiation</keyword>
<organism evidence="8 9">
    <name type="scientific">Fragariocoptes setiger</name>
    <dbReference type="NCBI Taxonomy" id="1670756"/>
    <lineage>
        <taxon>Eukaryota</taxon>
        <taxon>Metazoa</taxon>
        <taxon>Ecdysozoa</taxon>
        <taxon>Arthropoda</taxon>
        <taxon>Chelicerata</taxon>
        <taxon>Arachnida</taxon>
        <taxon>Acari</taxon>
        <taxon>Acariformes</taxon>
        <taxon>Trombidiformes</taxon>
        <taxon>Prostigmata</taxon>
        <taxon>Eupodina</taxon>
        <taxon>Eriophyoidea</taxon>
        <taxon>Phytoptidae</taxon>
        <taxon>Fragariocoptes</taxon>
    </lineage>
</organism>
<feature type="compositionally biased region" description="Low complexity" evidence="6">
    <location>
        <begin position="722"/>
        <end position="738"/>
    </location>
</feature>
<feature type="compositionally biased region" description="Low complexity" evidence="6">
    <location>
        <begin position="621"/>
        <end position="648"/>
    </location>
</feature>
<keyword evidence="2" id="KW-0217">Developmental protein</keyword>
<name>A0ABQ7S6Z9_9ACAR</name>
<evidence type="ECO:0000259" key="7">
    <source>
        <dbReference type="PROSITE" id="PS50888"/>
    </source>
</evidence>
<dbReference type="SMART" id="SM00353">
    <property type="entry name" value="HLH"/>
    <property type="match status" value="1"/>
</dbReference>
<dbReference type="Pfam" id="PF00010">
    <property type="entry name" value="HLH"/>
    <property type="match status" value="1"/>
</dbReference>
<proteinExistence type="predicted"/>
<feature type="compositionally biased region" description="Basic and acidic residues" evidence="6">
    <location>
        <begin position="304"/>
        <end position="318"/>
    </location>
</feature>
<evidence type="ECO:0000313" key="9">
    <source>
        <dbReference type="Proteomes" id="UP000825002"/>
    </source>
</evidence>
<feature type="region of interest" description="Disordered" evidence="6">
    <location>
        <begin position="156"/>
        <end position="197"/>
    </location>
</feature>